<dbReference type="Proteomes" id="UP000046090">
    <property type="component" value="Unassembled WGS sequence"/>
</dbReference>
<dbReference type="Gene3D" id="2.60.450.10">
    <property type="entry name" value="Lipopolysaccharide (LPS) transport protein A like domain"/>
    <property type="match status" value="1"/>
</dbReference>
<dbReference type="RefSeq" id="WP_015107347.1">
    <property type="nucleotide sequence ID" value="NZ_AP026684.1"/>
</dbReference>
<keyword evidence="3" id="KW-0574">Periplasm</keyword>
<reference evidence="6" key="1">
    <citation type="submission" date="2014-12" db="EMBL/GenBank/DDBJ databases">
        <authorList>
            <person name="Smet A."/>
        </authorList>
    </citation>
    <scope>NUCLEOTIDE SEQUENCE [LARGE SCALE GENOMIC DNA]</scope>
</reference>
<dbReference type="EMBL" id="CDMK01000003">
    <property type="protein sequence ID" value="CRI35195.1"/>
    <property type="molecule type" value="Genomic_DNA"/>
</dbReference>
<sequence>MKKLAFLGLVCGFLCTAPLKETLEVTADKFLANDQKKMTIIQGNVHIKKGKDTLTADKVVIYTNAKRKPTKYEAIGNVHFHLFTEDGREVKGHSDRLIYDALKQEYRLLQNAVVDEVGKVNSVKGEEIILSKEHGYADVLGGKDKPATFVFDMEDIQKEQKKQKAKKHAKEQPKP</sequence>
<dbReference type="OrthoDB" id="5373249at2"/>
<dbReference type="STRING" id="1216962.BN341_16230"/>
<evidence type="ECO:0000256" key="3">
    <source>
        <dbReference type="ARBA" id="ARBA00022764"/>
    </source>
</evidence>
<dbReference type="GeneID" id="76197806"/>
<evidence type="ECO:0000313" key="5">
    <source>
        <dbReference type="EMBL" id="CRI35195.1"/>
    </source>
</evidence>
<evidence type="ECO:0000259" key="4">
    <source>
        <dbReference type="Pfam" id="PF03968"/>
    </source>
</evidence>
<name>A0A0K2XNS7_HELHE</name>
<accession>A0A0K2XNS7</accession>
<dbReference type="GO" id="GO:0009279">
    <property type="term" value="C:cell outer membrane"/>
    <property type="evidence" value="ECO:0007669"/>
    <property type="project" value="TreeGrafter"/>
</dbReference>
<dbReference type="NCBIfam" id="TIGR03002">
    <property type="entry name" value="outer_YhbN_LptA"/>
    <property type="match status" value="1"/>
</dbReference>
<dbReference type="Pfam" id="PF03968">
    <property type="entry name" value="LptD_N"/>
    <property type="match status" value="1"/>
</dbReference>
<evidence type="ECO:0000256" key="1">
    <source>
        <dbReference type="ARBA" id="ARBA00022448"/>
    </source>
</evidence>
<dbReference type="PANTHER" id="PTHR36504:SF1">
    <property type="entry name" value="LIPOPOLYSACCHARIDE EXPORT SYSTEM PROTEIN LPTA"/>
    <property type="match status" value="1"/>
</dbReference>
<dbReference type="GO" id="GO:0030288">
    <property type="term" value="C:outer membrane-bounded periplasmic space"/>
    <property type="evidence" value="ECO:0007669"/>
    <property type="project" value="TreeGrafter"/>
</dbReference>
<evidence type="ECO:0000313" key="6">
    <source>
        <dbReference type="Proteomes" id="UP000046090"/>
    </source>
</evidence>
<protein>
    <submittedName>
        <fullName evidence="5">OstA family organic solvent tolerance protein</fullName>
    </submittedName>
</protein>
<dbReference type="GO" id="GO:0017089">
    <property type="term" value="F:glycolipid transfer activity"/>
    <property type="evidence" value="ECO:0007669"/>
    <property type="project" value="TreeGrafter"/>
</dbReference>
<dbReference type="AlphaFoldDB" id="A0A0K2XNS7"/>
<evidence type="ECO:0000256" key="2">
    <source>
        <dbReference type="ARBA" id="ARBA00022729"/>
    </source>
</evidence>
<dbReference type="InterPro" id="IPR052037">
    <property type="entry name" value="LPS_export_LptA"/>
</dbReference>
<dbReference type="InterPro" id="IPR014340">
    <property type="entry name" value="LptA"/>
</dbReference>
<keyword evidence="2" id="KW-0732">Signal</keyword>
<dbReference type="PANTHER" id="PTHR36504">
    <property type="entry name" value="LIPOPOLYSACCHARIDE EXPORT SYSTEM PROTEIN LPTA"/>
    <property type="match status" value="1"/>
</dbReference>
<dbReference type="GO" id="GO:0015920">
    <property type="term" value="P:lipopolysaccharide transport"/>
    <property type="evidence" value="ECO:0007669"/>
    <property type="project" value="InterPro"/>
</dbReference>
<organism evidence="5 6">
    <name type="scientific">Helicobacter heilmannii</name>
    <dbReference type="NCBI Taxonomy" id="35817"/>
    <lineage>
        <taxon>Bacteria</taxon>
        <taxon>Pseudomonadati</taxon>
        <taxon>Campylobacterota</taxon>
        <taxon>Epsilonproteobacteria</taxon>
        <taxon>Campylobacterales</taxon>
        <taxon>Helicobacteraceae</taxon>
        <taxon>Helicobacter</taxon>
    </lineage>
</organism>
<feature type="domain" description="Organic solvent tolerance-like N-terminal" evidence="4">
    <location>
        <begin position="24"/>
        <end position="134"/>
    </location>
</feature>
<keyword evidence="6" id="KW-1185">Reference proteome</keyword>
<proteinExistence type="predicted"/>
<gene>
    <name evidence="5" type="ORF">HHE01_01930</name>
</gene>
<keyword evidence="1" id="KW-0813">Transport</keyword>
<dbReference type="GO" id="GO:0001530">
    <property type="term" value="F:lipopolysaccharide binding"/>
    <property type="evidence" value="ECO:0007669"/>
    <property type="project" value="InterPro"/>
</dbReference>
<dbReference type="InterPro" id="IPR005653">
    <property type="entry name" value="OstA-like_N"/>
</dbReference>